<evidence type="ECO:0000313" key="2">
    <source>
        <dbReference type="EMBL" id="KAK3361149.1"/>
    </source>
</evidence>
<feature type="transmembrane region" description="Helical" evidence="1">
    <location>
        <begin position="105"/>
        <end position="123"/>
    </location>
</feature>
<dbReference type="Proteomes" id="UP001287356">
    <property type="component" value="Unassembled WGS sequence"/>
</dbReference>
<dbReference type="EMBL" id="JAULSN010000012">
    <property type="protein sequence ID" value="KAK3361149.1"/>
    <property type="molecule type" value="Genomic_DNA"/>
</dbReference>
<reference evidence="2" key="1">
    <citation type="journal article" date="2023" name="Mol. Phylogenet. Evol.">
        <title>Genome-scale phylogeny and comparative genomics of the fungal order Sordariales.</title>
        <authorList>
            <person name="Hensen N."/>
            <person name="Bonometti L."/>
            <person name="Westerberg I."/>
            <person name="Brannstrom I.O."/>
            <person name="Guillou S."/>
            <person name="Cros-Aarteil S."/>
            <person name="Calhoun S."/>
            <person name="Haridas S."/>
            <person name="Kuo A."/>
            <person name="Mondo S."/>
            <person name="Pangilinan J."/>
            <person name="Riley R."/>
            <person name="LaButti K."/>
            <person name="Andreopoulos B."/>
            <person name="Lipzen A."/>
            <person name="Chen C."/>
            <person name="Yan M."/>
            <person name="Daum C."/>
            <person name="Ng V."/>
            <person name="Clum A."/>
            <person name="Steindorff A."/>
            <person name="Ohm R.A."/>
            <person name="Martin F."/>
            <person name="Silar P."/>
            <person name="Natvig D.O."/>
            <person name="Lalanne C."/>
            <person name="Gautier V."/>
            <person name="Ament-Velasquez S.L."/>
            <person name="Kruys A."/>
            <person name="Hutchinson M.I."/>
            <person name="Powell A.J."/>
            <person name="Barry K."/>
            <person name="Miller A.N."/>
            <person name="Grigoriev I.V."/>
            <person name="Debuchy R."/>
            <person name="Gladieux P."/>
            <person name="Hiltunen Thoren M."/>
            <person name="Johannesson H."/>
        </authorList>
    </citation>
    <scope>NUCLEOTIDE SEQUENCE</scope>
    <source>
        <strain evidence="2">CBS 958.72</strain>
    </source>
</reference>
<reference evidence="2" key="2">
    <citation type="submission" date="2023-06" db="EMBL/GenBank/DDBJ databases">
        <authorList>
            <consortium name="Lawrence Berkeley National Laboratory"/>
            <person name="Haridas S."/>
            <person name="Hensen N."/>
            <person name="Bonometti L."/>
            <person name="Westerberg I."/>
            <person name="Brannstrom I.O."/>
            <person name="Guillou S."/>
            <person name="Cros-Aarteil S."/>
            <person name="Calhoun S."/>
            <person name="Kuo A."/>
            <person name="Mondo S."/>
            <person name="Pangilinan J."/>
            <person name="Riley R."/>
            <person name="Labutti K."/>
            <person name="Andreopoulos B."/>
            <person name="Lipzen A."/>
            <person name="Chen C."/>
            <person name="Yanf M."/>
            <person name="Daum C."/>
            <person name="Ng V."/>
            <person name="Clum A."/>
            <person name="Steindorff A."/>
            <person name="Ohm R."/>
            <person name="Martin F."/>
            <person name="Silar P."/>
            <person name="Natvig D."/>
            <person name="Lalanne C."/>
            <person name="Gautier V."/>
            <person name="Ament-Velasquez S.L."/>
            <person name="Kruys A."/>
            <person name="Hutchinson M.I."/>
            <person name="Powell A.J."/>
            <person name="Barry K."/>
            <person name="Miller A.N."/>
            <person name="Grigoriev I.V."/>
            <person name="Debuchy R."/>
            <person name="Gladieux P."/>
            <person name="Thoren M.H."/>
            <person name="Johannesson H."/>
        </authorList>
    </citation>
    <scope>NUCLEOTIDE SEQUENCE</scope>
    <source>
        <strain evidence="2">CBS 958.72</strain>
    </source>
</reference>
<accession>A0AAE0MZA3</accession>
<gene>
    <name evidence="2" type="ORF">B0T24DRAFT_114996</name>
</gene>
<keyword evidence="1" id="KW-1133">Transmembrane helix</keyword>
<keyword evidence="1" id="KW-0472">Membrane</keyword>
<sequence>MPIYHEHHYLPEPSYTEVIAQPEIPEPQRPTIIVLVRGHFTAIAGLASFVGDLTVQSESEHLRLLCYLDMFGHGAFGLLGLTYWLCMSQGWGATGWGPVPPAVTVALMVFGIGDLALIALRAVESKFTETWEWQVLCKYLPRTPASALASYGPLVGDPC</sequence>
<name>A0AAE0MZA3_9PEZI</name>
<keyword evidence="3" id="KW-1185">Reference proteome</keyword>
<comment type="caution">
    <text evidence="2">The sequence shown here is derived from an EMBL/GenBank/DDBJ whole genome shotgun (WGS) entry which is preliminary data.</text>
</comment>
<evidence type="ECO:0000313" key="3">
    <source>
        <dbReference type="Proteomes" id="UP001287356"/>
    </source>
</evidence>
<feature type="transmembrane region" description="Helical" evidence="1">
    <location>
        <begin position="65"/>
        <end position="85"/>
    </location>
</feature>
<organism evidence="2 3">
    <name type="scientific">Lasiosphaeria ovina</name>
    <dbReference type="NCBI Taxonomy" id="92902"/>
    <lineage>
        <taxon>Eukaryota</taxon>
        <taxon>Fungi</taxon>
        <taxon>Dikarya</taxon>
        <taxon>Ascomycota</taxon>
        <taxon>Pezizomycotina</taxon>
        <taxon>Sordariomycetes</taxon>
        <taxon>Sordariomycetidae</taxon>
        <taxon>Sordariales</taxon>
        <taxon>Lasiosphaeriaceae</taxon>
        <taxon>Lasiosphaeria</taxon>
    </lineage>
</organism>
<keyword evidence="1" id="KW-0812">Transmembrane</keyword>
<dbReference type="AlphaFoldDB" id="A0AAE0MZA3"/>
<protein>
    <submittedName>
        <fullName evidence="2">Uncharacterized protein</fullName>
    </submittedName>
</protein>
<evidence type="ECO:0000256" key="1">
    <source>
        <dbReference type="SAM" id="Phobius"/>
    </source>
</evidence>
<proteinExistence type="predicted"/>